<feature type="domain" description="DUF4397" evidence="2">
    <location>
        <begin position="35"/>
        <end position="149"/>
    </location>
</feature>
<comment type="caution">
    <text evidence="3">The sequence shown here is derived from an EMBL/GenBank/DDBJ whole genome shotgun (WGS) entry which is preliminary data.</text>
</comment>
<dbReference type="Proteomes" id="UP000230790">
    <property type="component" value="Unassembled WGS sequence"/>
</dbReference>
<name>A0A2M8QDQ1_9CHLR</name>
<dbReference type="Pfam" id="PF14344">
    <property type="entry name" value="DUF4397"/>
    <property type="match status" value="1"/>
</dbReference>
<evidence type="ECO:0000313" key="4">
    <source>
        <dbReference type="Proteomes" id="UP000230790"/>
    </source>
</evidence>
<organism evidence="3 4">
    <name type="scientific">Candidatus Thermofonsia Clade 3 bacterium</name>
    <dbReference type="NCBI Taxonomy" id="2364212"/>
    <lineage>
        <taxon>Bacteria</taxon>
        <taxon>Bacillati</taxon>
        <taxon>Chloroflexota</taxon>
        <taxon>Candidatus Thermofontia</taxon>
        <taxon>Candidatus Thermofonsia Clade 3</taxon>
    </lineage>
</organism>
<dbReference type="EMBL" id="PGTN01000030">
    <property type="protein sequence ID" value="PJF47931.1"/>
    <property type="molecule type" value="Genomic_DNA"/>
</dbReference>
<proteinExistence type="predicted"/>
<gene>
    <name evidence="3" type="ORF">CUN48_06175</name>
</gene>
<evidence type="ECO:0000256" key="1">
    <source>
        <dbReference type="SAM" id="SignalP"/>
    </source>
</evidence>
<accession>A0A2M8QDQ1</accession>
<dbReference type="AlphaFoldDB" id="A0A2M8QDQ1"/>
<reference evidence="3 4" key="1">
    <citation type="submission" date="2017-11" db="EMBL/GenBank/DDBJ databases">
        <title>Evolution of Phototrophy in the Chloroflexi Phylum Driven by Horizontal Gene Transfer.</title>
        <authorList>
            <person name="Ward L.M."/>
            <person name="Hemp J."/>
            <person name="Shih P.M."/>
            <person name="Mcglynn S.E."/>
            <person name="Fischer W."/>
        </authorList>
    </citation>
    <scope>NUCLEOTIDE SEQUENCE [LARGE SCALE GENOMIC DNA]</scope>
    <source>
        <strain evidence="3">JP3_7</strain>
    </source>
</reference>
<evidence type="ECO:0000259" key="2">
    <source>
        <dbReference type="Pfam" id="PF14344"/>
    </source>
</evidence>
<feature type="chain" id="PRO_5014689374" description="DUF4397 domain-containing protein" evidence="1">
    <location>
        <begin position="28"/>
        <end position="235"/>
    </location>
</feature>
<evidence type="ECO:0000313" key="3">
    <source>
        <dbReference type="EMBL" id="PJF47931.1"/>
    </source>
</evidence>
<sequence>MISPLRILALTALAGAMLLSNTGVTRAVTRSACFRILHASPDASNLDVYVNRTRVADGIAYTQFSQRRWCIAATIVLVRAFPAGADPNTTAPLVSSNITMAFSRSYVIALANRLQQLQVVALENPTTPPAGRFSLRVAHLAVDVGEVDLAVTGGAVWLFNVGFPTAQTTTQPAGAYTLELREAGTPTALAALGALTFRSRERKTIYVLAPSAATTMDATARGITAPLITFIEPDR</sequence>
<keyword evidence="1" id="KW-0732">Signal</keyword>
<protein>
    <recommendedName>
        <fullName evidence="2">DUF4397 domain-containing protein</fullName>
    </recommendedName>
</protein>
<feature type="signal peptide" evidence="1">
    <location>
        <begin position="1"/>
        <end position="27"/>
    </location>
</feature>
<dbReference type="InterPro" id="IPR025510">
    <property type="entry name" value="DUF4397"/>
</dbReference>